<name>A0ABW7GD98_9BURK</name>
<comment type="caution">
    <text evidence="1">The sequence shown here is derived from an EMBL/GenBank/DDBJ whole genome shotgun (WGS) entry which is preliminary data.</text>
</comment>
<proteinExistence type="predicted"/>
<dbReference type="RefSeq" id="WP_394492230.1">
    <property type="nucleotide sequence ID" value="NZ_JBIGIA010000033.1"/>
</dbReference>
<evidence type="ECO:0000313" key="1">
    <source>
        <dbReference type="EMBL" id="MFG6459825.1"/>
    </source>
</evidence>
<gene>
    <name evidence="1" type="ORF">ACG00X_23615</name>
</gene>
<accession>A0ABW7GD98</accession>
<dbReference type="Proteomes" id="UP001606305">
    <property type="component" value="Unassembled WGS sequence"/>
</dbReference>
<dbReference type="EMBL" id="JBIGIA010000033">
    <property type="protein sequence ID" value="MFG6459825.1"/>
    <property type="molecule type" value="Genomic_DNA"/>
</dbReference>
<sequence length="266" mass="29582">MAKLPDPAGDRRLHLVGWVTGKPGAPFPEPQQLTQTAFAVRNGAEVSFPAPSVVALHLNAAWRSAARAAAESTNIQWQRVPAWFPPFDRPGTRPRVALEDSSTSALFDFMEEAMQAVSSSFSALEAFCNLTLVGLMTEPRMVKKNGEKRPMTAEEIERHVGTGEKLKRHVPQVMGVDSPAGDSLLWGRYKHLNEVRDELIHFKRGNLASATSKQVLHTLAFCDPFEFPETATDILARLHPTSRPRWFDPAWKRPAPNELGPYRAKP</sequence>
<keyword evidence="2" id="KW-1185">Reference proteome</keyword>
<protein>
    <submittedName>
        <fullName evidence="1">Uncharacterized protein</fullName>
    </submittedName>
</protein>
<reference evidence="1 2" key="1">
    <citation type="submission" date="2024-09" db="EMBL/GenBank/DDBJ databases">
        <title>Novel species of the genus Pelomonas and Roseateles isolated from streams.</title>
        <authorList>
            <person name="Lu H."/>
        </authorList>
    </citation>
    <scope>NUCLEOTIDE SEQUENCE [LARGE SCALE GENOMIC DNA]</scope>
    <source>
        <strain evidence="1 2">BYS96W</strain>
    </source>
</reference>
<organism evidence="1 2">
    <name type="scientific">Pelomonas nitida</name>
    <dbReference type="NCBI Taxonomy" id="3299027"/>
    <lineage>
        <taxon>Bacteria</taxon>
        <taxon>Pseudomonadati</taxon>
        <taxon>Pseudomonadota</taxon>
        <taxon>Betaproteobacteria</taxon>
        <taxon>Burkholderiales</taxon>
        <taxon>Sphaerotilaceae</taxon>
        <taxon>Roseateles</taxon>
    </lineage>
</organism>
<evidence type="ECO:0000313" key="2">
    <source>
        <dbReference type="Proteomes" id="UP001606305"/>
    </source>
</evidence>